<evidence type="ECO:0000256" key="1">
    <source>
        <dbReference type="SAM" id="SignalP"/>
    </source>
</evidence>
<protein>
    <recommendedName>
        <fullName evidence="4">Lipoprotein</fullName>
    </recommendedName>
</protein>
<dbReference type="EMBL" id="UHJL01000005">
    <property type="protein sequence ID" value="SUQ25889.1"/>
    <property type="molecule type" value="Genomic_DNA"/>
</dbReference>
<accession>A0A380S7S4</accession>
<proteinExistence type="predicted"/>
<sequence length="464" mass="51330">MNYKLLPLSIAFSAAFLLPLVSCSDAEIHASDVPEITQSIFVVPESFVGEPYKSSQYQASDKFFVNINEKLRICGIYSVNGEYIPTDKATPYYNTHKWIIDKDEAGASSIYHSFDKAGIHEVTFETVDHLGDTLRTNATIYVNTPTKVTLQSPANNYNQVDGDNENGLELSWGISGIDPWETSYCTIYASYNLYTIWESALGNIDCSSTVNLIGQLDADINEKGDTIKHTSETSTIYWGVRATTKSEKGYTEQTYSDVFSFSTKLKNDGTAILEVPIACQFSPYSDKSKLVGAIISAAGDTLSKFSESKASLVIKESLQPQSNLKIVVCDVNRTEYGCDSMRVDLAPSTKNVTDTLFLHDNVKPNMVPVSTDFQTDSPIKFFIFDNGSGVNVSKIQAVQNSDTLLTKYENNIISIENSCAKECNLTIYAEDYARNKAPDTYWKIRVNGSVTQVSGPFAKFEEGK</sequence>
<gene>
    <name evidence="2" type="ORF">SAMN05661053_2691</name>
</gene>
<dbReference type="Proteomes" id="UP000255423">
    <property type="component" value="Unassembled WGS sequence"/>
</dbReference>
<feature type="signal peptide" evidence="1">
    <location>
        <begin position="1"/>
        <end position="26"/>
    </location>
</feature>
<evidence type="ECO:0000313" key="3">
    <source>
        <dbReference type="Proteomes" id="UP000255423"/>
    </source>
</evidence>
<keyword evidence="1" id="KW-0732">Signal</keyword>
<organism evidence="2 3">
    <name type="scientific">Fibrobacter succinogenes</name>
    <name type="common">Bacteroides succinogenes</name>
    <dbReference type="NCBI Taxonomy" id="833"/>
    <lineage>
        <taxon>Bacteria</taxon>
        <taxon>Pseudomonadati</taxon>
        <taxon>Fibrobacterota</taxon>
        <taxon>Fibrobacteria</taxon>
        <taxon>Fibrobacterales</taxon>
        <taxon>Fibrobacteraceae</taxon>
        <taxon>Fibrobacter</taxon>
    </lineage>
</organism>
<evidence type="ECO:0008006" key="4">
    <source>
        <dbReference type="Google" id="ProtNLM"/>
    </source>
</evidence>
<dbReference type="RefSeq" id="WP_109573533.1">
    <property type="nucleotide sequence ID" value="NZ_UHJL01000005.1"/>
</dbReference>
<dbReference type="AlphaFoldDB" id="A0A380S7S4"/>
<name>A0A380S7S4_FIBSU</name>
<feature type="chain" id="PRO_5017062097" description="Lipoprotein" evidence="1">
    <location>
        <begin position="27"/>
        <end position="464"/>
    </location>
</feature>
<evidence type="ECO:0000313" key="2">
    <source>
        <dbReference type="EMBL" id="SUQ25889.1"/>
    </source>
</evidence>
<reference evidence="2 3" key="1">
    <citation type="submission" date="2017-08" db="EMBL/GenBank/DDBJ databases">
        <authorList>
            <person name="de Groot N.N."/>
        </authorList>
    </citation>
    <scope>NUCLEOTIDE SEQUENCE [LARGE SCALE GENOMIC DNA]</scope>
    <source>
        <strain evidence="2 3">HM2</strain>
    </source>
</reference>